<dbReference type="Proteomes" id="UP000031036">
    <property type="component" value="Unassembled WGS sequence"/>
</dbReference>
<keyword evidence="2" id="KW-1185">Reference proteome</keyword>
<evidence type="ECO:0000313" key="2">
    <source>
        <dbReference type="Proteomes" id="UP000031036"/>
    </source>
</evidence>
<protein>
    <submittedName>
        <fullName evidence="1">Uncharacterized protein</fullName>
    </submittedName>
</protein>
<reference evidence="1 2" key="1">
    <citation type="submission" date="2014-11" db="EMBL/GenBank/DDBJ databases">
        <title>Genetic blueprint of the zoonotic pathogen Toxocara canis.</title>
        <authorList>
            <person name="Zhu X.-Q."/>
            <person name="Korhonen P.K."/>
            <person name="Cai H."/>
            <person name="Young N.D."/>
            <person name="Nejsum P."/>
            <person name="von Samson-Himmelstjerna G."/>
            <person name="Boag P.R."/>
            <person name="Tan P."/>
            <person name="Li Q."/>
            <person name="Min J."/>
            <person name="Yang Y."/>
            <person name="Wang X."/>
            <person name="Fang X."/>
            <person name="Hall R.S."/>
            <person name="Hofmann A."/>
            <person name="Sternberg P.W."/>
            <person name="Jex A.R."/>
            <person name="Gasser R.B."/>
        </authorList>
    </citation>
    <scope>NUCLEOTIDE SEQUENCE [LARGE SCALE GENOMIC DNA]</scope>
    <source>
        <strain evidence="1">PN_DK_2014</strain>
    </source>
</reference>
<name>A0A0B2W1N0_TOXCA</name>
<feature type="non-terminal residue" evidence="1">
    <location>
        <position position="119"/>
    </location>
</feature>
<gene>
    <name evidence="1" type="ORF">Tcan_01145</name>
</gene>
<dbReference type="EMBL" id="JPKZ01000420">
    <property type="protein sequence ID" value="KHN87559.1"/>
    <property type="molecule type" value="Genomic_DNA"/>
</dbReference>
<accession>A0A0B2W1N0</accession>
<comment type="caution">
    <text evidence="1">The sequence shown here is derived from an EMBL/GenBank/DDBJ whole genome shotgun (WGS) entry which is preliminary data.</text>
</comment>
<proteinExistence type="predicted"/>
<dbReference type="AlphaFoldDB" id="A0A0B2W1N0"/>
<sequence length="119" mass="13862">MLIVSTVLIHQLLSMPLCFTVLMHFSLEPNCVLGPQFVYMHYSVRYTLLGVRGTGEPFAMKFSKLNLFHCDGLVQNLRTVDRFMKKLWRTGNIKRLRKIVIQLLLRYRISQSAVSTERS</sequence>
<evidence type="ECO:0000313" key="1">
    <source>
        <dbReference type="EMBL" id="KHN87559.1"/>
    </source>
</evidence>
<organism evidence="1 2">
    <name type="scientific">Toxocara canis</name>
    <name type="common">Canine roundworm</name>
    <dbReference type="NCBI Taxonomy" id="6265"/>
    <lineage>
        <taxon>Eukaryota</taxon>
        <taxon>Metazoa</taxon>
        <taxon>Ecdysozoa</taxon>
        <taxon>Nematoda</taxon>
        <taxon>Chromadorea</taxon>
        <taxon>Rhabditida</taxon>
        <taxon>Spirurina</taxon>
        <taxon>Ascaridomorpha</taxon>
        <taxon>Ascaridoidea</taxon>
        <taxon>Toxocaridae</taxon>
        <taxon>Toxocara</taxon>
    </lineage>
</organism>